<evidence type="ECO:0000259" key="3">
    <source>
        <dbReference type="PROSITE" id="PS01031"/>
    </source>
</evidence>
<dbReference type="Proteomes" id="UP000266506">
    <property type="component" value="Unassembled WGS sequence"/>
</dbReference>
<keyword evidence="5" id="KW-1185">Reference proteome</keyword>
<evidence type="ECO:0000256" key="2">
    <source>
        <dbReference type="RuleBase" id="RU003616"/>
    </source>
</evidence>
<evidence type="ECO:0000313" key="5">
    <source>
        <dbReference type="Proteomes" id="UP000266506"/>
    </source>
</evidence>
<protein>
    <submittedName>
        <fullName evidence="4">HSP20 family protein</fullName>
    </submittedName>
</protein>
<dbReference type="OrthoDB" id="9811615at2"/>
<dbReference type="InParanoid" id="A0A397RUY6"/>
<feature type="domain" description="SHSP" evidence="3">
    <location>
        <begin position="19"/>
        <end position="127"/>
    </location>
</feature>
<evidence type="ECO:0000256" key="1">
    <source>
        <dbReference type="PROSITE-ProRule" id="PRU00285"/>
    </source>
</evidence>
<dbReference type="SUPFAM" id="SSF49764">
    <property type="entry name" value="HSP20-like chaperones"/>
    <property type="match status" value="1"/>
</dbReference>
<comment type="caution">
    <text evidence="4">The sequence shown here is derived from an EMBL/GenBank/DDBJ whole genome shotgun (WGS) entry which is preliminary data.</text>
</comment>
<dbReference type="AlphaFoldDB" id="A0A397RUY6"/>
<dbReference type="InterPro" id="IPR008978">
    <property type="entry name" value="HSP20-like_chaperone"/>
</dbReference>
<reference evidence="4 5" key="1">
    <citation type="submission" date="2018-08" db="EMBL/GenBank/DDBJ databases">
        <title>Genomic Encyclopedia of Archaeal and Bacterial Type Strains, Phase II (KMG-II): from individual species to whole genera.</title>
        <authorList>
            <person name="Goeker M."/>
        </authorList>
    </citation>
    <scope>NUCLEOTIDE SEQUENCE [LARGE SCALE GENOMIC DNA]</scope>
    <source>
        <strain evidence="4 5">ATCC 27112</strain>
    </source>
</reference>
<evidence type="ECO:0000313" key="4">
    <source>
        <dbReference type="EMBL" id="RIA78150.1"/>
    </source>
</evidence>
<proteinExistence type="inferred from homology"/>
<sequence>MRNELQSLMEELNNMFYTCGGSTKSFPVDVIEEKNGYKVYAEIPGVKKEDIKVTFLDGTLSISANVEGKKDLKYIIRERNQVKYARDIYFGDILEDTIAAKYEGGVLTVTITTKAPEEKPRKVIEIQ</sequence>
<dbReference type="RefSeq" id="WP_119015627.1">
    <property type="nucleotide sequence ID" value="NZ_QXEV01000003.1"/>
</dbReference>
<dbReference type="InterPro" id="IPR002068">
    <property type="entry name" value="A-crystallin/Hsp20_dom"/>
</dbReference>
<gene>
    <name evidence="4" type="ORF">EI71_00462</name>
</gene>
<dbReference type="PROSITE" id="PS01031">
    <property type="entry name" value="SHSP"/>
    <property type="match status" value="1"/>
</dbReference>
<accession>A0A397RUY6</accession>
<dbReference type="InterPro" id="IPR031107">
    <property type="entry name" value="Small_HSP"/>
</dbReference>
<dbReference type="EMBL" id="QXEV01000003">
    <property type="protein sequence ID" value="RIA78150.1"/>
    <property type="molecule type" value="Genomic_DNA"/>
</dbReference>
<dbReference type="PANTHER" id="PTHR11527">
    <property type="entry name" value="HEAT-SHOCK PROTEIN 20 FAMILY MEMBER"/>
    <property type="match status" value="1"/>
</dbReference>
<name>A0A397RUY6_9MOLU</name>
<organism evidence="4 5">
    <name type="scientific">Anaeroplasma bactoclasticum</name>
    <dbReference type="NCBI Taxonomy" id="2088"/>
    <lineage>
        <taxon>Bacteria</taxon>
        <taxon>Bacillati</taxon>
        <taxon>Mycoplasmatota</taxon>
        <taxon>Mollicutes</taxon>
        <taxon>Anaeroplasmatales</taxon>
        <taxon>Anaeroplasmataceae</taxon>
        <taxon>Anaeroplasma</taxon>
    </lineage>
</organism>
<comment type="similarity">
    <text evidence="1 2">Belongs to the small heat shock protein (HSP20) family.</text>
</comment>
<dbReference type="Gene3D" id="2.60.40.790">
    <property type="match status" value="1"/>
</dbReference>
<dbReference type="Pfam" id="PF00011">
    <property type="entry name" value="HSP20"/>
    <property type="match status" value="1"/>
</dbReference>